<gene>
    <name evidence="8" type="ORF">CTI12_AA441940</name>
</gene>
<name>A0A2U1LXV0_ARTAN</name>
<evidence type="ECO:0000313" key="9">
    <source>
        <dbReference type="Proteomes" id="UP000245207"/>
    </source>
</evidence>
<keyword evidence="5" id="KW-0511">Multifunctional enzyme</keyword>
<evidence type="ECO:0000313" key="8">
    <source>
        <dbReference type="EMBL" id="PWA53828.1"/>
    </source>
</evidence>
<organism evidence="8 9">
    <name type="scientific">Artemisia annua</name>
    <name type="common">Sweet wormwood</name>
    <dbReference type="NCBI Taxonomy" id="35608"/>
    <lineage>
        <taxon>Eukaryota</taxon>
        <taxon>Viridiplantae</taxon>
        <taxon>Streptophyta</taxon>
        <taxon>Embryophyta</taxon>
        <taxon>Tracheophyta</taxon>
        <taxon>Spermatophyta</taxon>
        <taxon>Magnoliopsida</taxon>
        <taxon>eudicotyledons</taxon>
        <taxon>Gunneridae</taxon>
        <taxon>Pentapetalae</taxon>
        <taxon>asterids</taxon>
        <taxon>campanulids</taxon>
        <taxon>Asterales</taxon>
        <taxon>Asteraceae</taxon>
        <taxon>Asteroideae</taxon>
        <taxon>Anthemideae</taxon>
        <taxon>Artemisiinae</taxon>
        <taxon>Artemisia</taxon>
    </lineage>
</organism>
<dbReference type="PROSITE" id="PS50878">
    <property type="entry name" value="RT_POL"/>
    <property type="match status" value="1"/>
</dbReference>
<dbReference type="EMBL" id="PKPP01007283">
    <property type="protein sequence ID" value="PWA53828.1"/>
    <property type="molecule type" value="Genomic_DNA"/>
</dbReference>
<comment type="caution">
    <text evidence="8">The sequence shown here is derived from an EMBL/GenBank/DDBJ whole genome shotgun (WGS) entry which is preliminary data.</text>
</comment>
<dbReference type="InterPro" id="IPR036397">
    <property type="entry name" value="RNaseH_sf"/>
</dbReference>
<dbReference type="SUPFAM" id="SSF50630">
    <property type="entry name" value="Acid proteases"/>
    <property type="match status" value="1"/>
</dbReference>
<dbReference type="SUPFAM" id="SSF56672">
    <property type="entry name" value="DNA/RNA polymerases"/>
    <property type="match status" value="1"/>
</dbReference>
<dbReference type="Gene3D" id="3.10.20.370">
    <property type="match status" value="1"/>
</dbReference>
<dbReference type="InterPro" id="IPR056924">
    <property type="entry name" value="SH3_Tf2-1"/>
</dbReference>
<dbReference type="InterPro" id="IPR050951">
    <property type="entry name" value="Retrovirus_Pol_polyprotein"/>
</dbReference>
<keyword evidence="4" id="KW-0378">Hydrolase</keyword>
<evidence type="ECO:0000259" key="6">
    <source>
        <dbReference type="PROSITE" id="PS50878"/>
    </source>
</evidence>
<keyword evidence="9" id="KW-1185">Reference proteome</keyword>
<dbReference type="STRING" id="35608.A0A2U1LXV0"/>
<dbReference type="Gene3D" id="3.30.420.10">
    <property type="entry name" value="Ribonuclease H-like superfamily/Ribonuclease H"/>
    <property type="match status" value="1"/>
</dbReference>
<evidence type="ECO:0000256" key="4">
    <source>
        <dbReference type="ARBA" id="ARBA00022759"/>
    </source>
</evidence>
<protein>
    <submittedName>
        <fullName evidence="8">Gypsy/Ty-3 retroelement polyprotein</fullName>
    </submittedName>
</protein>
<dbReference type="InterPro" id="IPR016197">
    <property type="entry name" value="Chromo-like_dom_sf"/>
</dbReference>
<dbReference type="GO" id="GO:0004519">
    <property type="term" value="F:endonuclease activity"/>
    <property type="evidence" value="ECO:0007669"/>
    <property type="project" value="UniProtKB-KW"/>
</dbReference>
<evidence type="ECO:0000259" key="7">
    <source>
        <dbReference type="PROSITE" id="PS50994"/>
    </source>
</evidence>
<keyword evidence="3" id="KW-0540">Nuclease</keyword>
<feature type="domain" description="Reverse transcriptase" evidence="6">
    <location>
        <begin position="519"/>
        <end position="698"/>
    </location>
</feature>
<dbReference type="InterPro" id="IPR043502">
    <property type="entry name" value="DNA/RNA_pol_sf"/>
</dbReference>
<dbReference type="InterPro" id="IPR043128">
    <property type="entry name" value="Rev_trsase/Diguanyl_cyclase"/>
</dbReference>
<dbReference type="InterPro" id="IPR021109">
    <property type="entry name" value="Peptidase_aspartic_dom_sf"/>
</dbReference>
<evidence type="ECO:0000256" key="3">
    <source>
        <dbReference type="ARBA" id="ARBA00022722"/>
    </source>
</evidence>
<dbReference type="Pfam" id="PF00665">
    <property type="entry name" value="rve"/>
    <property type="match status" value="1"/>
</dbReference>
<evidence type="ECO:0000256" key="1">
    <source>
        <dbReference type="ARBA" id="ARBA00022679"/>
    </source>
</evidence>
<dbReference type="Pfam" id="PF08284">
    <property type="entry name" value="RVP_2"/>
    <property type="match status" value="1"/>
</dbReference>
<dbReference type="Gene3D" id="2.40.70.10">
    <property type="entry name" value="Acid Proteases"/>
    <property type="match status" value="1"/>
</dbReference>
<proteinExistence type="predicted"/>
<dbReference type="GO" id="GO:0015074">
    <property type="term" value="P:DNA integration"/>
    <property type="evidence" value="ECO:0007669"/>
    <property type="project" value="InterPro"/>
</dbReference>
<dbReference type="PANTHER" id="PTHR37984:SF5">
    <property type="entry name" value="PROTEIN NYNRIN-LIKE"/>
    <property type="match status" value="1"/>
</dbReference>
<dbReference type="CDD" id="cd01647">
    <property type="entry name" value="RT_LTR"/>
    <property type="match status" value="1"/>
</dbReference>
<evidence type="ECO:0000256" key="2">
    <source>
        <dbReference type="ARBA" id="ARBA00022695"/>
    </source>
</evidence>
<dbReference type="GO" id="GO:0003676">
    <property type="term" value="F:nucleic acid binding"/>
    <property type="evidence" value="ECO:0007669"/>
    <property type="project" value="InterPro"/>
</dbReference>
<evidence type="ECO:0000256" key="5">
    <source>
        <dbReference type="ARBA" id="ARBA00023268"/>
    </source>
</evidence>
<dbReference type="Pfam" id="PF24626">
    <property type="entry name" value="SH3_Tf2-1"/>
    <property type="match status" value="1"/>
</dbReference>
<dbReference type="Pfam" id="PF19259">
    <property type="entry name" value="Ty3_capsid"/>
    <property type="match status" value="1"/>
</dbReference>
<dbReference type="Proteomes" id="UP000245207">
    <property type="component" value="Unassembled WGS sequence"/>
</dbReference>
<sequence length="1363" mass="155091">MANTRATNGSTSANTNLDANLVELVTRLVREANAELMERIEGLSLQQTAAVRAQEVEFPKFSGEDVRGWLHRCKQFFLIDNVAEQDKLGIVGVHLYDRALVWHQKYIHVMGANVPWDQYEAAVLERFAPVFEDPMAEIKNLRQDGSVQIYQDAFDVLYNKLDIPEPHAISLFLAGLQDDIQMAVRMFKPATLTNAYCLAKLQEATVAAARKKLKPLLSTPKYSSNPNTPYKTPSQYPAYRNNSIASSSKANTNTLVPYTRNTNLPQRRVLSQKEMQEKRAKNQCFYCDQTYTPGHKCSVQFSSLEIVAEEEEEEEENGEFYDCQGASEPEEAQQIQPLFSLNALTGVTAYKTMRVQGHVGKQRVHILVDSGSTHNFLDVRVAKKLGCHISQINPLLIDVPGGTQMLSTHVCRNFQWRIAGETFTSDVMLLPLGAVKWCWESNGRKVALRGIQKMPAQWVTEKQSNKILTGTSAQLSSMALCVYPATVMSMHTEDRGNDKLPEPINELLNQFEDVFSVPSELPPHRAHDHKIPLKEVMVKKKDGTWRMCIDYRELNKNTIKDKFPIPIIEELIDELHGATVFTKLDLRSGYHQIRMVDNDVHKTAFKTHHGHYEFLVMPFGLTNAPSTFQALMNEVFEPYLRKFTLVFFDDILVYSPDLATHEVHLQLVLSTMRKHQLYAKLSKCVFATSQVEYLGHVISGKGVATDPAKITAMEQWPILVNIKQLRGFLGLTGYYRRFIKGYAVISKPLTELLKKGGFQWNDGAQKAFETLKHAMVTAPVLKLPNFNEEFVIETDASDTGIGAVLQQQGHPIAYLSKALAPKHFSLSTYEKELLAVIHALEKWKGYLLDRHFKIKTDHFSLKYLLEQRMSTQAQTKWLPKLLGFDYEISYKKGKDNVAADALSRVQNSGELAALILTNVQSNLLPRVLQSWEGDAKVQEIIRKLKANPASCPKYTWGFWQLTKGLEQCSIGKGSKVMSKSLWLNLTFVKGTNQIWQGLMQPLPIPDKIWNDISMDFIEQLPKSQGKSVIMVVVDRLSKYSHFIALSHPYTASSVATAFMDNVYKLHGLPATIVSDRDRVFLSLFWKELFKKLKVSLHYSTAYHPQSDGQTEVVNRCLEVYLRCMTGDKPKEWVSWLPLAEYWYNTNYHTSTKTTPFEILYGQPPIHHIPYISGDSANEAVDRTLTARERAVETLQFHLERAQNRMKSFADKGRTGRNFEVGMWVYLKLQPHRQVSIRRSQQHKLSTKYYGPFKICAKVGHMAYKLELPSTSQIHNVFHVSQLKICKSMPAEPGKLPACDSEGLIKHEPVQVLARKLVKERNRGVVYLLVQWSNGDKEDATWEPHDSFVQRFPTFDLDQTTTST</sequence>
<accession>A0A2U1LXV0</accession>
<dbReference type="CDD" id="cd09274">
    <property type="entry name" value="RNase_HI_RT_Ty3"/>
    <property type="match status" value="1"/>
</dbReference>
<keyword evidence="1" id="KW-0808">Transferase</keyword>
<dbReference type="Pfam" id="PF17919">
    <property type="entry name" value="RT_RNaseH_2"/>
    <property type="match status" value="1"/>
</dbReference>
<dbReference type="InterPro" id="IPR000477">
    <property type="entry name" value="RT_dom"/>
</dbReference>
<dbReference type="PANTHER" id="PTHR37984">
    <property type="entry name" value="PROTEIN CBG26694"/>
    <property type="match status" value="1"/>
</dbReference>
<feature type="domain" description="Integrase catalytic" evidence="7">
    <location>
        <begin position="999"/>
        <end position="1163"/>
    </location>
</feature>
<dbReference type="SUPFAM" id="SSF54160">
    <property type="entry name" value="Chromo domain-like"/>
    <property type="match status" value="1"/>
</dbReference>
<reference evidence="8 9" key="1">
    <citation type="journal article" date="2018" name="Mol. Plant">
        <title>The genome of Artemisia annua provides insight into the evolution of Asteraceae family and artemisinin biosynthesis.</title>
        <authorList>
            <person name="Shen Q."/>
            <person name="Zhang L."/>
            <person name="Liao Z."/>
            <person name="Wang S."/>
            <person name="Yan T."/>
            <person name="Shi P."/>
            <person name="Liu M."/>
            <person name="Fu X."/>
            <person name="Pan Q."/>
            <person name="Wang Y."/>
            <person name="Lv Z."/>
            <person name="Lu X."/>
            <person name="Zhang F."/>
            <person name="Jiang W."/>
            <person name="Ma Y."/>
            <person name="Chen M."/>
            <person name="Hao X."/>
            <person name="Li L."/>
            <person name="Tang Y."/>
            <person name="Lv G."/>
            <person name="Zhou Y."/>
            <person name="Sun X."/>
            <person name="Brodelius P.E."/>
            <person name="Rose J.K.C."/>
            <person name="Tang K."/>
        </authorList>
    </citation>
    <scope>NUCLEOTIDE SEQUENCE [LARGE SCALE GENOMIC DNA]</scope>
    <source>
        <strain evidence="9">cv. Huhao1</strain>
        <tissue evidence="8">Leaf</tissue>
    </source>
</reference>
<dbReference type="FunFam" id="3.30.70.270:FF:000020">
    <property type="entry name" value="Transposon Tf2-6 polyprotein-like Protein"/>
    <property type="match status" value="1"/>
</dbReference>
<dbReference type="InterPro" id="IPR041577">
    <property type="entry name" value="RT_RNaseH_2"/>
</dbReference>
<dbReference type="Gene3D" id="3.30.70.270">
    <property type="match status" value="3"/>
</dbReference>
<keyword evidence="4" id="KW-0255">Endonuclease</keyword>
<dbReference type="CDD" id="cd00303">
    <property type="entry name" value="retropepsin_like"/>
    <property type="match status" value="1"/>
</dbReference>
<keyword evidence="2" id="KW-0548">Nucleotidyltransferase</keyword>
<dbReference type="SUPFAM" id="SSF53098">
    <property type="entry name" value="Ribonuclease H-like"/>
    <property type="match status" value="1"/>
</dbReference>
<dbReference type="InterPro" id="IPR001584">
    <property type="entry name" value="Integrase_cat-core"/>
</dbReference>
<dbReference type="PROSITE" id="PS50994">
    <property type="entry name" value="INTEGRASE"/>
    <property type="match status" value="1"/>
</dbReference>
<dbReference type="InterPro" id="IPR012337">
    <property type="entry name" value="RNaseH-like_sf"/>
</dbReference>
<dbReference type="InterPro" id="IPR045358">
    <property type="entry name" value="Ty3_capsid"/>
</dbReference>
<dbReference type="OrthoDB" id="2013610at2759"/>
<dbReference type="GO" id="GO:0016779">
    <property type="term" value="F:nucleotidyltransferase activity"/>
    <property type="evidence" value="ECO:0007669"/>
    <property type="project" value="UniProtKB-KW"/>
</dbReference>
<dbReference type="Pfam" id="PF00078">
    <property type="entry name" value="RVT_1"/>
    <property type="match status" value="1"/>
</dbReference>